<dbReference type="EMBL" id="JAQOSK010000001">
    <property type="protein sequence ID" value="MDC2953718.1"/>
    <property type="molecule type" value="Genomic_DNA"/>
</dbReference>
<dbReference type="Proteomes" id="UP001221328">
    <property type="component" value="Unassembled WGS sequence"/>
</dbReference>
<comment type="caution">
    <text evidence="1">The sequence shown here is derived from an EMBL/GenBank/DDBJ whole genome shotgun (WGS) entry which is preliminary data.</text>
</comment>
<organism evidence="1 2">
    <name type="scientific">Streptomyces gilvifuscus</name>
    <dbReference type="NCBI Taxonomy" id="1550617"/>
    <lineage>
        <taxon>Bacteria</taxon>
        <taxon>Bacillati</taxon>
        <taxon>Actinomycetota</taxon>
        <taxon>Actinomycetes</taxon>
        <taxon>Kitasatosporales</taxon>
        <taxon>Streptomycetaceae</taxon>
        <taxon>Streptomyces</taxon>
    </lineage>
</organism>
<sequence>MTPTHWIHRPLAHCEEANVVFFRGLAPHTLTQGLLDQRRMPLAHGKGTDWGVLVHYMHSWDDDEYDSADYGPLCGAGGELAVFVTEPCIAKAHGPWFSYYRDGRLICGFSFETPTLPVGDDPDLLLPALAGAKLVGAQTQLDGDDREERIVKAIEGVLGLPELEMP</sequence>
<protein>
    <submittedName>
        <fullName evidence="1">Uncharacterized protein</fullName>
    </submittedName>
</protein>
<keyword evidence="2" id="KW-1185">Reference proteome</keyword>
<dbReference type="RefSeq" id="WP_272174180.1">
    <property type="nucleotide sequence ID" value="NZ_JAQOSK010000001.1"/>
</dbReference>
<reference evidence="1 2" key="1">
    <citation type="journal article" date="2015" name="Int. J. Syst. Evol. Microbiol.">
        <title>Streptomyces gilvifuscus sp. nov., an actinomycete that produces antibacterial compounds isolated from soil.</title>
        <authorList>
            <person name="Nguyen T.M."/>
            <person name="Kim J."/>
        </authorList>
    </citation>
    <scope>NUCLEOTIDE SEQUENCE [LARGE SCALE GENOMIC DNA]</scope>
    <source>
        <strain evidence="1 2">T113</strain>
    </source>
</reference>
<evidence type="ECO:0000313" key="1">
    <source>
        <dbReference type="EMBL" id="MDC2953718.1"/>
    </source>
</evidence>
<accession>A0ABT5FMH8</accession>
<evidence type="ECO:0000313" key="2">
    <source>
        <dbReference type="Proteomes" id="UP001221328"/>
    </source>
</evidence>
<name>A0ABT5FMH8_9ACTN</name>
<proteinExistence type="predicted"/>
<gene>
    <name evidence="1" type="ORF">PO587_04555</name>
</gene>